<accession>A0ABS5GJC7</accession>
<evidence type="ECO:0000259" key="6">
    <source>
        <dbReference type="PROSITE" id="PS51007"/>
    </source>
</evidence>
<evidence type="ECO:0000256" key="4">
    <source>
        <dbReference type="PROSITE-ProRule" id="PRU00433"/>
    </source>
</evidence>
<dbReference type="RefSeq" id="WP_041750823.1">
    <property type="nucleotide sequence ID" value="NZ_JABFDP010000036.1"/>
</dbReference>
<organism evidence="7 8">
    <name type="scientific">Bradyrhizobium denitrificans</name>
    <dbReference type="NCBI Taxonomy" id="2734912"/>
    <lineage>
        <taxon>Bacteria</taxon>
        <taxon>Pseudomonadati</taxon>
        <taxon>Pseudomonadota</taxon>
        <taxon>Alphaproteobacteria</taxon>
        <taxon>Hyphomicrobiales</taxon>
        <taxon>Nitrobacteraceae</taxon>
        <taxon>Bradyrhizobium</taxon>
    </lineage>
</organism>
<sequence>MRMQAGLGLLLLGALASPSHALDSEQSRGKALLQRLCSRCHAVGRTGASPHPDAPPFRTFGDSKLYDEDFAQRLQTGLSTIHKDMPSFRFDRADAEAAVNYLKAIQVRPKPK</sequence>
<protein>
    <submittedName>
        <fullName evidence="7">Cytochrome c</fullName>
    </submittedName>
</protein>
<comment type="caution">
    <text evidence="7">The sequence shown here is derived from an EMBL/GenBank/DDBJ whole genome shotgun (WGS) entry which is preliminary data.</text>
</comment>
<dbReference type="SUPFAM" id="SSF46626">
    <property type="entry name" value="Cytochrome c"/>
    <property type="match status" value="1"/>
</dbReference>
<gene>
    <name evidence="7" type="ORF">JQ619_37155</name>
</gene>
<evidence type="ECO:0000256" key="3">
    <source>
        <dbReference type="ARBA" id="ARBA00023004"/>
    </source>
</evidence>
<evidence type="ECO:0000313" key="7">
    <source>
        <dbReference type="EMBL" id="MBR1141389.1"/>
    </source>
</evidence>
<keyword evidence="1 4" id="KW-0349">Heme</keyword>
<reference evidence="8" key="1">
    <citation type="journal article" date="2021" name="ISME J.">
        <title>Evolutionary origin and ecological implication of a unique nif island in free-living Bradyrhizobium lineages.</title>
        <authorList>
            <person name="Tao J."/>
        </authorList>
    </citation>
    <scope>NUCLEOTIDE SEQUENCE [LARGE SCALE GENOMIC DNA]</scope>
    <source>
        <strain evidence="8">SZCCT0094</strain>
    </source>
</reference>
<keyword evidence="5" id="KW-0732">Signal</keyword>
<dbReference type="Gene3D" id="1.10.760.10">
    <property type="entry name" value="Cytochrome c-like domain"/>
    <property type="match status" value="1"/>
</dbReference>
<evidence type="ECO:0000256" key="2">
    <source>
        <dbReference type="ARBA" id="ARBA00022723"/>
    </source>
</evidence>
<feature type="domain" description="Cytochrome c" evidence="6">
    <location>
        <begin position="24"/>
        <end position="106"/>
    </location>
</feature>
<dbReference type="Proteomes" id="UP001314635">
    <property type="component" value="Unassembled WGS sequence"/>
</dbReference>
<dbReference type="EMBL" id="JAFCLK010000064">
    <property type="protein sequence ID" value="MBR1141389.1"/>
    <property type="molecule type" value="Genomic_DNA"/>
</dbReference>
<proteinExistence type="predicted"/>
<evidence type="ECO:0000256" key="5">
    <source>
        <dbReference type="SAM" id="SignalP"/>
    </source>
</evidence>
<dbReference type="InterPro" id="IPR036909">
    <property type="entry name" value="Cyt_c-like_dom_sf"/>
</dbReference>
<evidence type="ECO:0000256" key="1">
    <source>
        <dbReference type="ARBA" id="ARBA00022617"/>
    </source>
</evidence>
<name>A0ABS5GJC7_9BRAD</name>
<keyword evidence="3 4" id="KW-0408">Iron</keyword>
<dbReference type="PROSITE" id="PS51007">
    <property type="entry name" value="CYTC"/>
    <property type="match status" value="1"/>
</dbReference>
<dbReference type="InterPro" id="IPR009056">
    <property type="entry name" value="Cyt_c-like_dom"/>
</dbReference>
<evidence type="ECO:0000313" key="8">
    <source>
        <dbReference type="Proteomes" id="UP001314635"/>
    </source>
</evidence>
<keyword evidence="8" id="KW-1185">Reference proteome</keyword>
<keyword evidence="2 4" id="KW-0479">Metal-binding</keyword>
<feature type="signal peptide" evidence="5">
    <location>
        <begin position="1"/>
        <end position="21"/>
    </location>
</feature>
<dbReference type="Pfam" id="PF00034">
    <property type="entry name" value="Cytochrom_C"/>
    <property type="match status" value="1"/>
</dbReference>
<feature type="chain" id="PRO_5046464818" evidence="5">
    <location>
        <begin position="22"/>
        <end position="112"/>
    </location>
</feature>